<dbReference type="AlphaFoldDB" id="A0A979FX92"/>
<organism evidence="1 2">
    <name type="scientific">Hyalella azteca</name>
    <name type="common">Amphipod</name>
    <dbReference type="NCBI Taxonomy" id="294128"/>
    <lineage>
        <taxon>Eukaryota</taxon>
        <taxon>Metazoa</taxon>
        <taxon>Ecdysozoa</taxon>
        <taxon>Arthropoda</taxon>
        <taxon>Crustacea</taxon>
        <taxon>Multicrustacea</taxon>
        <taxon>Malacostraca</taxon>
        <taxon>Eumalacostraca</taxon>
        <taxon>Peracarida</taxon>
        <taxon>Amphipoda</taxon>
        <taxon>Senticaudata</taxon>
        <taxon>Talitrida</taxon>
        <taxon>Talitroidea</taxon>
        <taxon>Hyalellidae</taxon>
        <taxon>Hyalella</taxon>
    </lineage>
</organism>
<dbReference type="OrthoDB" id="10592098at2759"/>
<sequence>MSALGGLSTAGTCNVSCAGGNACGGKVGVGISALLQDPQPLPSTITISSPNATFIKLFSTVGVTVNSSGRFYTDWGDGAISLLGFQQHVYDMAGRFNITARLHDTDAVSATSKEVVVVDAIMPFSMQCPAALEVGVATGCNVTLLQGYNYTFSATIKSPYQEQTFAGTVPDAVMDMYGWTVHPQNSTGYTNLTYNGKDIVLLRNSLAVQ</sequence>
<keyword evidence="1" id="KW-1185">Reference proteome</keyword>
<dbReference type="SUPFAM" id="SSF49299">
    <property type="entry name" value="PKD domain"/>
    <property type="match status" value="1"/>
</dbReference>
<evidence type="ECO:0000313" key="1">
    <source>
        <dbReference type="Proteomes" id="UP000694843"/>
    </source>
</evidence>
<dbReference type="GeneID" id="125179370"/>
<dbReference type="InterPro" id="IPR035986">
    <property type="entry name" value="PKD_dom_sf"/>
</dbReference>
<name>A0A979FX92_HYAAZ</name>
<evidence type="ECO:0000313" key="2">
    <source>
        <dbReference type="RefSeq" id="XP_047741076.1"/>
    </source>
</evidence>
<accession>A0A979FX92</accession>
<dbReference type="RefSeq" id="XP_047741076.1">
    <property type="nucleotide sequence ID" value="XM_047885120.1"/>
</dbReference>
<proteinExistence type="predicted"/>
<dbReference type="Proteomes" id="UP000694843">
    <property type="component" value="Unplaced"/>
</dbReference>
<reference evidence="2" key="1">
    <citation type="submission" date="2025-08" db="UniProtKB">
        <authorList>
            <consortium name="RefSeq"/>
        </authorList>
    </citation>
    <scope>IDENTIFICATION</scope>
    <source>
        <tissue evidence="2">Whole organism</tissue>
    </source>
</reference>
<dbReference type="KEGG" id="hazt:125179370"/>
<protein>
    <submittedName>
        <fullName evidence="2">Uncharacterized protein LOC125179370</fullName>
    </submittedName>
</protein>
<gene>
    <name evidence="2" type="primary">LOC125179370</name>
</gene>